<dbReference type="Proteomes" id="UP000028980">
    <property type="component" value="Unassembled WGS sequence"/>
</dbReference>
<evidence type="ECO:0000313" key="3">
    <source>
        <dbReference type="Proteomes" id="UP000028980"/>
    </source>
</evidence>
<dbReference type="InterPro" id="IPR015946">
    <property type="entry name" value="KH_dom-like_a/b"/>
</dbReference>
<reference evidence="2 3" key="1">
    <citation type="journal article" date="2014" name="Genome Announc.">
        <title>Draft Genome Sequences of Marine Flavobacterium Nonlabens Strains NR17, NR24, NR27, NR32, NR33, and Ara13.</title>
        <authorList>
            <person name="Nakanishi M."/>
            <person name="Meirelles P."/>
            <person name="Suzuki R."/>
            <person name="Takatani N."/>
            <person name="Mino S."/>
            <person name="Suda W."/>
            <person name="Oshima K."/>
            <person name="Hattori M."/>
            <person name="Ohkuma M."/>
            <person name="Hosokawa M."/>
            <person name="Miyashita K."/>
            <person name="Thompson F.L."/>
            <person name="Niwa A."/>
            <person name="Sawabe T."/>
            <person name="Sawabe T."/>
        </authorList>
    </citation>
    <scope>NUCLEOTIDE SEQUENCE [LARGE SCALE GENOMIC DNA]</scope>
    <source>
        <strain evidence="3">JCM19296</strain>
    </source>
</reference>
<dbReference type="Pfam" id="PF02566">
    <property type="entry name" value="OsmC"/>
    <property type="match status" value="1"/>
</dbReference>
<proteinExistence type="predicted"/>
<protein>
    <submittedName>
        <fullName evidence="2">Putative stress-induced protein OsmC</fullName>
    </submittedName>
</protein>
<dbReference type="AlphaFoldDB" id="A0A081DG31"/>
<dbReference type="InterPro" id="IPR003718">
    <property type="entry name" value="OsmC/Ohr_fam"/>
</dbReference>
<name>A0A081DG31_NONUL</name>
<sequence>MTSTVTYLGDLRCESKHLKSDDTFTTDAPTDNNGKGEAFSPTDTVATGLASCMITMMGIKARDLELDIKGSVAQVTKTMAANPRRISQIDVILDMKGNCDKRAQLILERIANTCPVHQSLHPDIVKNITFNWF</sequence>
<gene>
    <name evidence="2" type="ORF">JCM19296_3486</name>
</gene>
<dbReference type="PANTHER" id="PTHR39624">
    <property type="entry name" value="PROTEIN INVOLVED IN RIMO-MEDIATED BETA-METHYLTHIOLATION OF RIBOSOMAL PROTEIN S12 YCAO"/>
    <property type="match status" value="1"/>
</dbReference>
<comment type="caution">
    <text evidence="2">The sequence shown here is derived from an EMBL/GenBank/DDBJ whole genome shotgun (WGS) entry which is preliminary data.</text>
</comment>
<dbReference type="InterPro" id="IPR036102">
    <property type="entry name" value="OsmC/Ohrsf"/>
</dbReference>
<feature type="compositionally biased region" description="Polar residues" evidence="1">
    <location>
        <begin position="23"/>
        <end position="33"/>
    </location>
</feature>
<evidence type="ECO:0000313" key="2">
    <source>
        <dbReference type="EMBL" id="GAK77877.1"/>
    </source>
</evidence>
<accession>A0A081DG31</accession>
<dbReference type="SUPFAM" id="SSF82784">
    <property type="entry name" value="OsmC-like"/>
    <property type="match status" value="1"/>
</dbReference>
<feature type="region of interest" description="Disordered" evidence="1">
    <location>
        <begin position="21"/>
        <end position="40"/>
    </location>
</feature>
<dbReference type="PANTHER" id="PTHR39624:SF2">
    <property type="entry name" value="OSMC-LIKE PROTEIN"/>
    <property type="match status" value="1"/>
</dbReference>
<organism evidence="2 3">
    <name type="scientific">Nonlabens ulvanivorans</name>
    <name type="common">Persicivirga ulvanivorans</name>
    <dbReference type="NCBI Taxonomy" id="906888"/>
    <lineage>
        <taxon>Bacteria</taxon>
        <taxon>Pseudomonadati</taxon>
        <taxon>Bacteroidota</taxon>
        <taxon>Flavobacteriia</taxon>
        <taxon>Flavobacteriales</taxon>
        <taxon>Flavobacteriaceae</taxon>
        <taxon>Nonlabens</taxon>
    </lineage>
</organism>
<evidence type="ECO:0000256" key="1">
    <source>
        <dbReference type="SAM" id="MobiDB-lite"/>
    </source>
</evidence>
<dbReference type="EMBL" id="BBLG01000014">
    <property type="protein sequence ID" value="GAK77877.1"/>
    <property type="molecule type" value="Genomic_DNA"/>
</dbReference>
<dbReference type="Gene3D" id="3.30.300.20">
    <property type="match status" value="1"/>
</dbReference>